<keyword evidence="2" id="KW-1185">Reference proteome</keyword>
<dbReference type="Proteomes" id="UP001274830">
    <property type="component" value="Unassembled WGS sequence"/>
</dbReference>
<evidence type="ECO:0000313" key="1">
    <source>
        <dbReference type="EMBL" id="KAK3680122.1"/>
    </source>
</evidence>
<sequence>MAKWRGECEAKGIKLTTEEVEYESITFRGAAKVASETYEILREMGIVLKSWKCMFKGVPMSPTVTFEPLKSGGGQAA</sequence>
<reference evidence="1" key="1">
    <citation type="submission" date="2023-07" db="EMBL/GenBank/DDBJ databases">
        <title>Black Yeasts Isolated from many extreme environments.</title>
        <authorList>
            <person name="Coleine C."/>
            <person name="Stajich J.E."/>
            <person name="Selbmann L."/>
        </authorList>
    </citation>
    <scope>NUCLEOTIDE SEQUENCE</scope>
    <source>
        <strain evidence="1">CCFEE 5485</strain>
    </source>
</reference>
<gene>
    <name evidence="1" type="ORF">LTR78_000499</name>
</gene>
<protein>
    <submittedName>
        <fullName evidence="1">Uncharacterized protein</fullName>
    </submittedName>
</protein>
<organism evidence="1 2">
    <name type="scientific">Recurvomyces mirabilis</name>
    <dbReference type="NCBI Taxonomy" id="574656"/>
    <lineage>
        <taxon>Eukaryota</taxon>
        <taxon>Fungi</taxon>
        <taxon>Dikarya</taxon>
        <taxon>Ascomycota</taxon>
        <taxon>Pezizomycotina</taxon>
        <taxon>Dothideomycetes</taxon>
        <taxon>Dothideomycetidae</taxon>
        <taxon>Mycosphaerellales</taxon>
        <taxon>Teratosphaeriaceae</taxon>
        <taxon>Recurvomyces</taxon>
    </lineage>
</organism>
<dbReference type="AlphaFoldDB" id="A0AAE0WXU9"/>
<dbReference type="EMBL" id="JAUTXT010000001">
    <property type="protein sequence ID" value="KAK3680122.1"/>
    <property type="molecule type" value="Genomic_DNA"/>
</dbReference>
<evidence type="ECO:0000313" key="2">
    <source>
        <dbReference type="Proteomes" id="UP001274830"/>
    </source>
</evidence>
<proteinExistence type="predicted"/>
<name>A0AAE0WXU9_9PEZI</name>
<comment type="caution">
    <text evidence="1">The sequence shown here is derived from an EMBL/GenBank/DDBJ whole genome shotgun (WGS) entry which is preliminary data.</text>
</comment>
<accession>A0AAE0WXU9</accession>